<evidence type="ECO:0000259" key="2">
    <source>
        <dbReference type="PROSITE" id="PS51194"/>
    </source>
</evidence>
<dbReference type="Gene3D" id="3.40.50.300">
    <property type="entry name" value="P-loop containing nucleotide triphosphate hydrolases"/>
    <property type="match status" value="1"/>
</dbReference>
<name>A0A813K3V6_POLGL</name>
<evidence type="ECO:0000256" key="1">
    <source>
        <dbReference type="SAM" id="MobiDB-lite"/>
    </source>
</evidence>
<dbReference type="PROSITE" id="PS51194">
    <property type="entry name" value="HELICASE_CTER"/>
    <property type="match status" value="1"/>
</dbReference>
<feature type="domain" description="Helicase C-terminal" evidence="2">
    <location>
        <begin position="300"/>
        <end position="456"/>
    </location>
</feature>
<dbReference type="Proteomes" id="UP000626109">
    <property type="component" value="Unassembled WGS sequence"/>
</dbReference>
<comment type="caution">
    <text evidence="3">The sequence shown here is derived from an EMBL/GenBank/DDBJ whole genome shotgun (WGS) entry which is preliminary data.</text>
</comment>
<dbReference type="GO" id="GO:0005829">
    <property type="term" value="C:cytosol"/>
    <property type="evidence" value="ECO:0007669"/>
    <property type="project" value="TreeGrafter"/>
</dbReference>
<evidence type="ECO:0000313" key="3">
    <source>
        <dbReference type="EMBL" id="CAE8696253.1"/>
    </source>
</evidence>
<dbReference type="InterPro" id="IPR050742">
    <property type="entry name" value="Helicase_Restrict-Modif_Enz"/>
</dbReference>
<evidence type="ECO:0000313" key="4">
    <source>
        <dbReference type="Proteomes" id="UP000626109"/>
    </source>
</evidence>
<feature type="region of interest" description="Disordered" evidence="1">
    <location>
        <begin position="441"/>
        <end position="468"/>
    </location>
</feature>
<proteinExistence type="predicted"/>
<sequence>LPGLTAARAAENSNACDREARRAEVFSQAMAGLAWEVLYDVVGLPQWRRLEWAAALHLGAVPVGELPPWALEQQGISRSDVGVDLLSLDGKLAVQCRHRQNGTVATKMVQRFVSQAVEVYNASRLVLVLSRASSLTAASSRLLQEAGGEVVVLLDSQVKQLASASICAEGGQQCLREARGRVLVLVPSRVLLMQLSETFPENCRVGTGHNDQIDCASPGYIAVYDSAHLLSNITSAELYVDEAHHPLPQGCPEAGSGEVYQFSATHSGQTDFRYQLDRAIEDGVLCDYDIIIPIVSLLTHLHDLAMMLRNGAGRYRRVLAYCNTVAEAQRFQQHAESCGLMAWHINGDSSEIERKRVLAEFSGPLQAAVHVLVTVQVLGEGMNIRNADTCIFVEPKRSYVAILQTMGRVLRLHTDKPLAHMILPAVTSAYLQNLEGANQSAVGGGASADRQPNSNSAQGHLKSRDLEG</sequence>
<reference evidence="3" key="1">
    <citation type="submission" date="2021-02" db="EMBL/GenBank/DDBJ databases">
        <authorList>
            <person name="Dougan E. K."/>
            <person name="Rhodes N."/>
            <person name="Thang M."/>
            <person name="Chan C."/>
        </authorList>
    </citation>
    <scope>NUCLEOTIDE SEQUENCE</scope>
</reference>
<dbReference type="InterPro" id="IPR027417">
    <property type="entry name" value="P-loop_NTPase"/>
</dbReference>
<organism evidence="3 4">
    <name type="scientific">Polarella glacialis</name>
    <name type="common">Dinoflagellate</name>
    <dbReference type="NCBI Taxonomy" id="89957"/>
    <lineage>
        <taxon>Eukaryota</taxon>
        <taxon>Sar</taxon>
        <taxon>Alveolata</taxon>
        <taxon>Dinophyceae</taxon>
        <taxon>Suessiales</taxon>
        <taxon>Suessiaceae</taxon>
        <taxon>Polarella</taxon>
    </lineage>
</organism>
<protein>
    <recommendedName>
        <fullName evidence="2">Helicase C-terminal domain-containing protein</fullName>
    </recommendedName>
</protein>
<dbReference type="Pfam" id="PF00271">
    <property type="entry name" value="Helicase_C"/>
    <property type="match status" value="1"/>
</dbReference>
<feature type="non-terminal residue" evidence="3">
    <location>
        <position position="1"/>
    </location>
</feature>
<dbReference type="AlphaFoldDB" id="A0A813K3V6"/>
<dbReference type="SMART" id="SM00490">
    <property type="entry name" value="HELICc"/>
    <property type="match status" value="1"/>
</dbReference>
<dbReference type="InterPro" id="IPR001650">
    <property type="entry name" value="Helicase_C-like"/>
</dbReference>
<dbReference type="PANTHER" id="PTHR47396">
    <property type="entry name" value="TYPE I RESTRICTION ENZYME ECOKI R PROTEIN"/>
    <property type="match status" value="1"/>
</dbReference>
<accession>A0A813K3V6</accession>
<gene>
    <name evidence="3" type="ORF">PGLA2088_LOCUS29752</name>
</gene>
<feature type="non-terminal residue" evidence="3">
    <location>
        <position position="468"/>
    </location>
</feature>
<dbReference type="SUPFAM" id="SSF52540">
    <property type="entry name" value="P-loop containing nucleoside triphosphate hydrolases"/>
    <property type="match status" value="1"/>
</dbReference>
<dbReference type="EMBL" id="CAJNNW010028472">
    <property type="protein sequence ID" value="CAE8696253.1"/>
    <property type="molecule type" value="Genomic_DNA"/>
</dbReference>
<dbReference type="PANTHER" id="PTHR47396:SF1">
    <property type="entry name" value="ATP-DEPENDENT HELICASE IRC3-RELATED"/>
    <property type="match status" value="1"/>
</dbReference>